<proteinExistence type="predicted"/>
<keyword evidence="2" id="KW-1185">Reference proteome</keyword>
<name>A0ACC2MYC6_PERAE</name>
<accession>A0ACC2MYC6</accession>
<comment type="caution">
    <text evidence="1">The sequence shown here is derived from an EMBL/GenBank/DDBJ whole genome shotgun (WGS) entry which is preliminary data.</text>
</comment>
<gene>
    <name evidence="1" type="ORF">MRB53_003840</name>
</gene>
<evidence type="ECO:0000313" key="2">
    <source>
        <dbReference type="Proteomes" id="UP001234297"/>
    </source>
</evidence>
<organism evidence="1 2">
    <name type="scientific">Persea americana</name>
    <name type="common">Avocado</name>
    <dbReference type="NCBI Taxonomy" id="3435"/>
    <lineage>
        <taxon>Eukaryota</taxon>
        <taxon>Viridiplantae</taxon>
        <taxon>Streptophyta</taxon>
        <taxon>Embryophyta</taxon>
        <taxon>Tracheophyta</taxon>
        <taxon>Spermatophyta</taxon>
        <taxon>Magnoliopsida</taxon>
        <taxon>Magnoliidae</taxon>
        <taxon>Laurales</taxon>
        <taxon>Lauraceae</taxon>
        <taxon>Persea</taxon>
    </lineage>
</organism>
<protein>
    <submittedName>
        <fullName evidence="1">Uncharacterized protein</fullName>
    </submittedName>
</protein>
<reference evidence="1 2" key="1">
    <citation type="journal article" date="2022" name="Hortic Res">
        <title>A haplotype resolved chromosomal level avocado genome allows analysis of novel avocado genes.</title>
        <authorList>
            <person name="Nath O."/>
            <person name="Fletcher S.J."/>
            <person name="Hayward A."/>
            <person name="Shaw L.M."/>
            <person name="Masouleh A.K."/>
            <person name="Furtado A."/>
            <person name="Henry R.J."/>
            <person name="Mitter N."/>
        </authorList>
    </citation>
    <scope>NUCLEOTIDE SEQUENCE [LARGE SCALE GENOMIC DNA]</scope>
    <source>
        <strain evidence="2">cv. Hass</strain>
    </source>
</reference>
<sequence length="155" mass="17607">MHLEPAAATPLSSPFFFPSTPSFPSLLSLLVKKKGATGLFAFKCSVIATSHLVQPLTAIFIHEKKALKEDKLKQEEKYMWAVVDGVKEKLHGASAMMFRLKRFLFRRRCYLFYCFGVYGHFFFVVIAEGSRCWCGFCVAVFQGFFCPLLIEPQMG</sequence>
<dbReference type="Proteomes" id="UP001234297">
    <property type="component" value="Chromosome 1"/>
</dbReference>
<dbReference type="EMBL" id="CM056809">
    <property type="protein sequence ID" value="KAJ8650817.1"/>
    <property type="molecule type" value="Genomic_DNA"/>
</dbReference>
<evidence type="ECO:0000313" key="1">
    <source>
        <dbReference type="EMBL" id="KAJ8650817.1"/>
    </source>
</evidence>